<dbReference type="InterPro" id="IPR029063">
    <property type="entry name" value="SAM-dependent_MTases_sf"/>
</dbReference>
<sequence length="272" mass="30887">MSPRASASVSQVHDVAAKGFDAEPVAYESSRPSYPEAAVDQIQTELGLVPNESRVLDLGAGSGKFTRLLLPRNYHITAVEPARSMRETFTTILPEIPILDGTASSIPVESGSQDAVIVAQAFHWFARIDTLREIHRVLKPRGRLGLIWNLEDRTAKKWVAELRDLYEKYEMGTPQYRLGLWKEVWQTNEAQELFSKLEEAHFEHEMLCSVDMVWGRVRSKSYVACQSEEVKRALKEQVLLALQSAEDLELDEFATGLVRYPYKTDVFWCAKI</sequence>
<dbReference type="PANTHER" id="PTHR44942">
    <property type="entry name" value="METHYLTRANSF_11 DOMAIN-CONTAINING PROTEIN"/>
    <property type="match status" value="1"/>
</dbReference>
<reference evidence="5 6" key="1">
    <citation type="submission" date="2024-09" db="EMBL/GenBank/DDBJ databases">
        <title>Chromosome-scale assembly of Riccia fluitans.</title>
        <authorList>
            <person name="Paukszto L."/>
            <person name="Sawicki J."/>
            <person name="Karawczyk K."/>
            <person name="Piernik-Szablinska J."/>
            <person name="Szczecinska M."/>
            <person name="Mazdziarz M."/>
        </authorList>
    </citation>
    <scope>NUCLEOTIDE SEQUENCE [LARGE SCALE GENOMIC DNA]</scope>
    <source>
        <strain evidence="5">Rf_01</strain>
        <tissue evidence="5">Aerial parts of the thallus</tissue>
    </source>
</reference>
<evidence type="ECO:0000313" key="5">
    <source>
        <dbReference type="EMBL" id="KAL2628831.1"/>
    </source>
</evidence>
<dbReference type="PANTHER" id="PTHR44942:SF4">
    <property type="entry name" value="METHYLTRANSFERASE TYPE 11 DOMAIN-CONTAINING PROTEIN"/>
    <property type="match status" value="1"/>
</dbReference>
<dbReference type="InterPro" id="IPR013216">
    <property type="entry name" value="Methyltransf_11"/>
</dbReference>
<dbReference type="Gene3D" id="3.40.50.150">
    <property type="entry name" value="Vaccinia Virus protein VP39"/>
    <property type="match status" value="1"/>
</dbReference>
<evidence type="ECO:0000256" key="3">
    <source>
        <dbReference type="ARBA" id="ARBA00022679"/>
    </source>
</evidence>
<evidence type="ECO:0000256" key="1">
    <source>
        <dbReference type="ARBA" id="ARBA00008361"/>
    </source>
</evidence>
<feature type="domain" description="Methyltransferase type 11" evidence="4">
    <location>
        <begin position="56"/>
        <end position="144"/>
    </location>
</feature>
<name>A0ABD1YDK8_9MARC</name>
<dbReference type="Proteomes" id="UP001605036">
    <property type="component" value="Unassembled WGS sequence"/>
</dbReference>
<dbReference type="AlphaFoldDB" id="A0ABD1YDK8"/>
<dbReference type="GO" id="GO:0008168">
    <property type="term" value="F:methyltransferase activity"/>
    <property type="evidence" value="ECO:0007669"/>
    <property type="project" value="UniProtKB-KW"/>
</dbReference>
<dbReference type="Pfam" id="PF08241">
    <property type="entry name" value="Methyltransf_11"/>
    <property type="match status" value="1"/>
</dbReference>
<keyword evidence="2" id="KW-0489">Methyltransferase</keyword>
<dbReference type="InterPro" id="IPR051052">
    <property type="entry name" value="Diverse_substrate_MTase"/>
</dbReference>
<evidence type="ECO:0000259" key="4">
    <source>
        <dbReference type="Pfam" id="PF08241"/>
    </source>
</evidence>
<accession>A0ABD1YDK8</accession>
<gene>
    <name evidence="5" type="ORF">R1flu_013517</name>
</gene>
<keyword evidence="6" id="KW-1185">Reference proteome</keyword>
<evidence type="ECO:0000256" key="2">
    <source>
        <dbReference type="ARBA" id="ARBA00022603"/>
    </source>
</evidence>
<dbReference type="EMBL" id="JBHFFA010000004">
    <property type="protein sequence ID" value="KAL2628831.1"/>
    <property type="molecule type" value="Genomic_DNA"/>
</dbReference>
<dbReference type="GO" id="GO:0032259">
    <property type="term" value="P:methylation"/>
    <property type="evidence" value="ECO:0007669"/>
    <property type="project" value="UniProtKB-KW"/>
</dbReference>
<evidence type="ECO:0000313" key="6">
    <source>
        <dbReference type="Proteomes" id="UP001605036"/>
    </source>
</evidence>
<comment type="similarity">
    <text evidence="1">Belongs to the methyltransferase superfamily.</text>
</comment>
<organism evidence="5 6">
    <name type="scientific">Riccia fluitans</name>
    <dbReference type="NCBI Taxonomy" id="41844"/>
    <lineage>
        <taxon>Eukaryota</taxon>
        <taxon>Viridiplantae</taxon>
        <taxon>Streptophyta</taxon>
        <taxon>Embryophyta</taxon>
        <taxon>Marchantiophyta</taxon>
        <taxon>Marchantiopsida</taxon>
        <taxon>Marchantiidae</taxon>
        <taxon>Marchantiales</taxon>
        <taxon>Ricciaceae</taxon>
        <taxon>Riccia</taxon>
    </lineage>
</organism>
<keyword evidence="3" id="KW-0808">Transferase</keyword>
<comment type="caution">
    <text evidence="5">The sequence shown here is derived from an EMBL/GenBank/DDBJ whole genome shotgun (WGS) entry which is preliminary data.</text>
</comment>
<proteinExistence type="inferred from homology"/>
<dbReference type="SUPFAM" id="SSF53335">
    <property type="entry name" value="S-adenosyl-L-methionine-dependent methyltransferases"/>
    <property type="match status" value="1"/>
</dbReference>
<protein>
    <recommendedName>
        <fullName evidence="4">Methyltransferase type 11 domain-containing protein</fullName>
    </recommendedName>
</protein>
<dbReference type="CDD" id="cd02440">
    <property type="entry name" value="AdoMet_MTases"/>
    <property type="match status" value="1"/>
</dbReference>